<organism evidence="1 2">
    <name type="scientific">Dioscorea alata</name>
    <name type="common">Purple yam</name>
    <dbReference type="NCBI Taxonomy" id="55571"/>
    <lineage>
        <taxon>Eukaryota</taxon>
        <taxon>Viridiplantae</taxon>
        <taxon>Streptophyta</taxon>
        <taxon>Embryophyta</taxon>
        <taxon>Tracheophyta</taxon>
        <taxon>Spermatophyta</taxon>
        <taxon>Magnoliopsida</taxon>
        <taxon>Liliopsida</taxon>
        <taxon>Dioscoreales</taxon>
        <taxon>Dioscoreaceae</taxon>
        <taxon>Dioscorea</taxon>
    </lineage>
</organism>
<reference evidence="2" key="1">
    <citation type="journal article" date="2022" name="Nat. Commun.">
        <title>Chromosome evolution and the genetic basis of agronomically important traits in greater yam.</title>
        <authorList>
            <person name="Bredeson J.V."/>
            <person name="Lyons J.B."/>
            <person name="Oniyinde I.O."/>
            <person name="Okereke N.R."/>
            <person name="Kolade O."/>
            <person name="Nnabue I."/>
            <person name="Nwadili C.O."/>
            <person name="Hribova E."/>
            <person name="Parker M."/>
            <person name="Nwogha J."/>
            <person name="Shu S."/>
            <person name="Carlson J."/>
            <person name="Kariba R."/>
            <person name="Muthemba S."/>
            <person name="Knop K."/>
            <person name="Barton G.J."/>
            <person name="Sherwood A.V."/>
            <person name="Lopez-Montes A."/>
            <person name="Asiedu R."/>
            <person name="Jamnadass R."/>
            <person name="Muchugi A."/>
            <person name="Goodstein D."/>
            <person name="Egesi C.N."/>
            <person name="Featherston J."/>
            <person name="Asfaw A."/>
            <person name="Simpson G.G."/>
            <person name="Dolezel J."/>
            <person name="Hendre P.S."/>
            <person name="Van Deynze A."/>
            <person name="Kumar P.L."/>
            <person name="Obidiegwu J.E."/>
            <person name="Bhattacharjee R."/>
            <person name="Rokhsar D.S."/>
        </authorList>
    </citation>
    <scope>NUCLEOTIDE SEQUENCE [LARGE SCALE GENOMIC DNA]</scope>
    <source>
        <strain evidence="2">cv. TDa95/00328</strain>
    </source>
</reference>
<accession>A0ACB7WHG6</accession>
<proteinExistence type="predicted"/>
<dbReference type="EMBL" id="CM037014">
    <property type="protein sequence ID" value="KAH7687304.1"/>
    <property type="molecule type" value="Genomic_DNA"/>
</dbReference>
<sequence length="120" mass="13729">MKGEVVHELEICLSAEEIWMIYRTLQLSELVVKLLPNIIHKVEVVEGDGGVGTVIIVHFSSEMSPVQSLKEKFTKIDDEKRIKEAHIIEGGYLQLGFISYMNRLEIIKKEDAVSVMQFRL</sequence>
<gene>
    <name evidence="1" type="ORF">IHE45_04G158900</name>
</gene>
<comment type="caution">
    <text evidence="1">The sequence shown here is derived from an EMBL/GenBank/DDBJ whole genome shotgun (WGS) entry which is preliminary data.</text>
</comment>
<keyword evidence="1" id="KW-0456">Lyase</keyword>
<evidence type="ECO:0000313" key="2">
    <source>
        <dbReference type="Proteomes" id="UP000827976"/>
    </source>
</evidence>
<keyword evidence="2" id="KW-1185">Reference proteome</keyword>
<dbReference type="EC" id="4.2.1.78" evidence="1"/>
<protein>
    <submittedName>
        <fullName evidence="1">(S)-norcoclaurine synthase protein</fullName>
        <ecNumber evidence="1">4.2.1.78</ecNumber>
    </submittedName>
</protein>
<name>A0ACB7WHG6_DIOAL</name>
<dbReference type="Proteomes" id="UP000827976">
    <property type="component" value="Chromosome 4"/>
</dbReference>
<evidence type="ECO:0000313" key="1">
    <source>
        <dbReference type="EMBL" id="KAH7687304.1"/>
    </source>
</evidence>